<sequence>MDPGTLEVLLGPTRSFLDPGTLEVIPLTLKVFHGTFKVLPWALMVLHESFLGPWEPQVLPKKIPTELVALKSGSIHLPVHRTLVFATVPVPVQRRQDLQRKDKPDETSANRTEVELTERAQCVELCAVETGLLHQSSLLDGESLPSRCSDVEQESMKV</sequence>
<dbReference type="Proteomes" id="UP000314294">
    <property type="component" value="Unassembled WGS sequence"/>
</dbReference>
<evidence type="ECO:0000313" key="2">
    <source>
        <dbReference type="Proteomes" id="UP000314294"/>
    </source>
</evidence>
<accession>A0A4Z2GSF5</accession>
<organism evidence="1 2">
    <name type="scientific">Liparis tanakae</name>
    <name type="common">Tanaka's snailfish</name>
    <dbReference type="NCBI Taxonomy" id="230148"/>
    <lineage>
        <taxon>Eukaryota</taxon>
        <taxon>Metazoa</taxon>
        <taxon>Chordata</taxon>
        <taxon>Craniata</taxon>
        <taxon>Vertebrata</taxon>
        <taxon>Euteleostomi</taxon>
        <taxon>Actinopterygii</taxon>
        <taxon>Neopterygii</taxon>
        <taxon>Teleostei</taxon>
        <taxon>Neoteleostei</taxon>
        <taxon>Acanthomorphata</taxon>
        <taxon>Eupercaria</taxon>
        <taxon>Perciformes</taxon>
        <taxon>Cottioidei</taxon>
        <taxon>Cottales</taxon>
        <taxon>Liparidae</taxon>
        <taxon>Liparis</taxon>
    </lineage>
</organism>
<reference evidence="1 2" key="1">
    <citation type="submission" date="2019-03" db="EMBL/GenBank/DDBJ databases">
        <title>First draft genome of Liparis tanakae, snailfish: a comprehensive survey of snailfish specific genes.</title>
        <authorList>
            <person name="Kim W."/>
            <person name="Song I."/>
            <person name="Jeong J.-H."/>
            <person name="Kim D."/>
            <person name="Kim S."/>
            <person name="Ryu S."/>
            <person name="Song J.Y."/>
            <person name="Lee S.K."/>
        </authorList>
    </citation>
    <scope>NUCLEOTIDE SEQUENCE [LARGE SCALE GENOMIC DNA]</scope>
    <source>
        <tissue evidence="1">Muscle</tissue>
    </source>
</reference>
<proteinExistence type="predicted"/>
<gene>
    <name evidence="1" type="ORF">EYF80_033135</name>
</gene>
<name>A0A4Z2GSF5_9TELE</name>
<evidence type="ECO:0000313" key="1">
    <source>
        <dbReference type="EMBL" id="TNN56598.1"/>
    </source>
</evidence>
<dbReference type="EMBL" id="SRLO01000424">
    <property type="protein sequence ID" value="TNN56598.1"/>
    <property type="molecule type" value="Genomic_DNA"/>
</dbReference>
<keyword evidence="2" id="KW-1185">Reference proteome</keyword>
<comment type="caution">
    <text evidence="1">The sequence shown here is derived from an EMBL/GenBank/DDBJ whole genome shotgun (WGS) entry which is preliminary data.</text>
</comment>
<protein>
    <submittedName>
        <fullName evidence="1">Uncharacterized protein</fullName>
    </submittedName>
</protein>
<dbReference type="AlphaFoldDB" id="A0A4Z2GSF5"/>